<feature type="domain" description="Ribosome maturation factor RimP N-terminal" evidence="4">
    <location>
        <begin position="9"/>
        <end position="76"/>
    </location>
</feature>
<dbReference type="SUPFAM" id="SSF74942">
    <property type="entry name" value="YhbC-like, C-terminal domain"/>
    <property type="match status" value="1"/>
</dbReference>
<dbReference type="GO" id="GO:0000028">
    <property type="term" value="P:ribosomal small subunit assembly"/>
    <property type="evidence" value="ECO:0007669"/>
    <property type="project" value="TreeGrafter"/>
</dbReference>
<dbReference type="Proteomes" id="UP000250242">
    <property type="component" value="Unassembled WGS sequence"/>
</dbReference>
<keyword evidence="2 3" id="KW-0690">Ribosome biogenesis</keyword>
<comment type="function">
    <text evidence="3">Required for maturation of 30S ribosomal subunits.</text>
</comment>
<evidence type="ECO:0000313" key="7">
    <source>
        <dbReference type="Proteomes" id="UP000250242"/>
    </source>
</evidence>
<proteinExistence type="inferred from homology"/>
<dbReference type="InterPro" id="IPR028989">
    <property type="entry name" value="RimP_N"/>
</dbReference>
<protein>
    <recommendedName>
        <fullName evidence="3">Ribosome maturation factor RimP</fullName>
    </recommendedName>
</protein>
<dbReference type="InterPro" id="IPR028998">
    <property type="entry name" value="RimP_C"/>
</dbReference>
<dbReference type="InterPro" id="IPR036847">
    <property type="entry name" value="RimP_C_sf"/>
</dbReference>
<dbReference type="SUPFAM" id="SSF75420">
    <property type="entry name" value="YhbC-like, N-terminal domain"/>
    <property type="match status" value="1"/>
</dbReference>
<keyword evidence="1 3" id="KW-0963">Cytoplasm</keyword>
<dbReference type="Pfam" id="PF02576">
    <property type="entry name" value="RimP_N"/>
    <property type="match status" value="1"/>
</dbReference>
<dbReference type="CDD" id="cd01734">
    <property type="entry name" value="YlxS_C"/>
    <property type="match status" value="1"/>
</dbReference>
<dbReference type="GO" id="GO:0006412">
    <property type="term" value="P:translation"/>
    <property type="evidence" value="ECO:0007669"/>
    <property type="project" value="TreeGrafter"/>
</dbReference>
<evidence type="ECO:0000256" key="1">
    <source>
        <dbReference type="ARBA" id="ARBA00022490"/>
    </source>
</evidence>
<dbReference type="InterPro" id="IPR035956">
    <property type="entry name" value="RimP_N_sf"/>
</dbReference>
<dbReference type="EMBL" id="UATH01000001">
    <property type="protein sequence ID" value="SPY08715.1"/>
    <property type="molecule type" value="Genomic_DNA"/>
</dbReference>
<dbReference type="PANTHER" id="PTHR33867">
    <property type="entry name" value="RIBOSOME MATURATION FACTOR RIMP"/>
    <property type="match status" value="1"/>
</dbReference>
<comment type="subcellular location">
    <subcellularLocation>
        <location evidence="3">Cytoplasm</location>
    </subcellularLocation>
</comment>
<comment type="similarity">
    <text evidence="3">Belongs to the RimP family.</text>
</comment>
<dbReference type="GO" id="GO:0005829">
    <property type="term" value="C:cytosol"/>
    <property type="evidence" value="ECO:0007669"/>
    <property type="project" value="TreeGrafter"/>
</dbReference>
<dbReference type="HAMAP" id="MF_01077">
    <property type="entry name" value="RimP"/>
    <property type="match status" value="1"/>
</dbReference>
<dbReference type="STRING" id="90245.GCA_001056285_01337"/>
<evidence type="ECO:0000256" key="2">
    <source>
        <dbReference type="ARBA" id="ARBA00022517"/>
    </source>
</evidence>
<dbReference type="NCBIfam" id="NF000929">
    <property type="entry name" value="PRK00092.2-1"/>
    <property type="match status" value="1"/>
</dbReference>
<evidence type="ECO:0000256" key="3">
    <source>
        <dbReference type="HAMAP-Rule" id="MF_01077"/>
    </source>
</evidence>
<dbReference type="Pfam" id="PF17384">
    <property type="entry name" value="DUF150_C"/>
    <property type="match status" value="1"/>
</dbReference>
<sequence length="171" mass="19230">MSDLFTLTEQAIQGLALELELVEVERAPLGLLRVTIDKQGGVTIDDCEQVSRLLSRIFEVEDIDYKRLEVGSPGVDRPLRTIADFKRFIGQRVECRLRHAIDNRKVFTGVLEAGPAELPEDLAAKADAESNPVFSLILEDKKNTQTLLFCYSDVEKAKLDPVLDFRKGKKK</sequence>
<dbReference type="Gene3D" id="2.30.30.180">
    <property type="entry name" value="Ribosome maturation factor RimP, C-terminal domain"/>
    <property type="match status" value="1"/>
</dbReference>
<reference evidence="6 7" key="1">
    <citation type="submission" date="2018-06" db="EMBL/GenBank/DDBJ databases">
        <authorList>
            <consortium name="Pathogen Informatics"/>
            <person name="Doyle S."/>
        </authorList>
    </citation>
    <scope>NUCLEOTIDE SEQUENCE [LARGE SCALE GENOMIC DNA]</scope>
    <source>
        <strain evidence="6 7">NCTC11009</strain>
    </source>
</reference>
<name>A0A2N6QAN3_9BURK</name>
<feature type="domain" description="Ribosome maturation factor RimP C-terminal" evidence="5">
    <location>
        <begin position="79"/>
        <end position="160"/>
    </location>
</feature>
<dbReference type="PANTHER" id="PTHR33867:SF1">
    <property type="entry name" value="RIBOSOME MATURATION FACTOR RIMP"/>
    <property type="match status" value="1"/>
</dbReference>
<dbReference type="RefSeq" id="WP_102705978.1">
    <property type="nucleotide sequence ID" value="NZ_CAUPHC010000027.1"/>
</dbReference>
<gene>
    <name evidence="3 6" type="primary">rimP</name>
    <name evidence="6" type="ORF">NCTC11009_01947</name>
</gene>
<dbReference type="AlphaFoldDB" id="A0A2N6QAN3"/>
<dbReference type="Gene3D" id="3.30.300.70">
    <property type="entry name" value="RimP-like superfamily, N-terminal"/>
    <property type="match status" value="1"/>
</dbReference>
<organism evidence="6 7">
    <name type="scientific">Oligella urethralis</name>
    <dbReference type="NCBI Taxonomy" id="90245"/>
    <lineage>
        <taxon>Bacteria</taxon>
        <taxon>Pseudomonadati</taxon>
        <taxon>Pseudomonadota</taxon>
        <taxon>Betaproteobacteria</taxon>
        <taxon>Burkholderiales</taxon>
        <taxon>Alcaligenaceae</taxon>
        <taxon>Oligella</taxon>
    </lineage>
</organism>
<evidence type="ECO:0000259" key="4">
    <source>
        <dbReference type="Pfam" id="PF02576"/>
    </source>
</evidence>
<evidence type="ECO:0000313" key="6">
    <source>
        <dbReference type="EMBL" id="SPY08715.1"/>
    </source>
</evidence>
<dbReference type="InterPro" id="IPR003728">
    <property type="entry name" value="Ribosome_maturation_RimP"/>
</dbReference>
<accession>A0A2N6QAN3</accession>
<evidence type="ECO:0000259" key="5">
    <source>
        <dbReference type="Pfam" id="PF17384"/>
    </source>
</evidence>